<protein>
    <submittedName>
        <fullName evidence="3">Lamin tail domain-containing protein</fullName>
    </submittedName>
</protein>
<dbReference type="InterPro" id="IPR001322">
    <property type="entry name" value="Lamin_tail_dom"/>
</dbReference>
<dbReference type="SUPFAM" id="SSF56281">
    <property type="entry name" value="Metallo-hydrolase/oxidoreductase"/>
    <property type="match status" value="1"/>
</dbReference>
<dbReference type="EMBL" id="CP058649">
    <property type="protein sequence ID" value="QUI23090.1"/>
    <property type="molecule type" value="Genomic_DNA"/>
</dbReference>
<dbReference type="KEGG" id="vpy:HZI73_12685"/>
<name>A0A8J8MK15_9FIRM</name>
<dbReference type="AlphaFoldDB" id="A0A8J8MK15"/>
<dbReference type="InterPro" id="IPR052159">
    <property type="entry name" value="Competence_DNA_uptake"/>
</dbReference>
<gene>
    <name evidence="3" type="ORF">HZI73_12685</name>
</gene>
<dbReference type="Pfam" id="PF00932">
    <property type="entry name" value="LTD"/>
    <property type="match status" value="1"/>
</dbReference>
<evidence type="ECO:0000313" key="3">
    <source>
        <dbReference type="EMBL" id="QUI23090.1"/>
    </source>
</evidence>
<reference evidence="3" key="1">
    <citation type="submission" date="2020-07" db="EMBL/GenBank/DDBJ databases">
        <title>Vallitalea pronyensis genome.</title>
        <authorList>
            <person name="Postec A."/>
        </authorList>
    </citation>
    <scope>NUCLEOTIDE SEQUENCE</scope>
    <source>
        <strain evidence="3">FatNI3</strain>
    </source>
</reference>
<sequence>MFQKKNKFLTIVLLIIFVLFNVPHVTMAHSNRDIVISEVAWMGTTDSFLDEWIELYNNTHSAIPLDGWTLKAIDGKPSINLSGTIPADGYFLLERTDDTSVSHVAADVIYTGSLENAGEVLELRDASGVLIDTVGTGTWYAGDNSLKATMERVDKTGSGTDASNWVTSTASYNGGYGTPQSAAIIGSGSWTPGTLEIHHINVGQGDATLVVSPSGKSMLLDAGESYWNSSADAQVIGPYIEAVIGKKALDYVLISHFHLDHIGYVGKGGLWHLVEQQNFTVGKMIHRDYTNYLGTTSGTFNHWKTYLEGTGHSKLNPEIAIEGTDQINLGGGVVVNILVTDGNGAMIQGDFSGNTIPPSENDYSIGVNISYGEFDEWIGGDLSGEFASSIFNYTYHDIELSAAKEIGDVDVYRVNHHGSDHSSNPTFVNQLDPEVSIISVGDANPYGHPRQAVMDRVLATSDVYLTERGDTSTDIGNAIVSGHIVIKTTDGTHYTVNGTPYVATEPNRVDQDGDGYFVEVDPDDGNSSIIPAANGGIDPMYQ</sequence>
<evidence type="ECO:0000256" key="1">
    <source>
        <dbReference type="SAM" id="MobiDB-lite"/>
    </source>
</evidence>
<dbReference type="PANTHER" id="PTHR30619">
    <property type="entry name" value="DNA INTERNALIZATION/COMPETENCE PROTEIN COMEC/REC2"/>
    <property type="match status" value="1"/>
</dbReference>
<feature type="region of interest" description="Disordered" evidence="1">
    <location>
        <begin position="521"/>
        <end position="542"/>
    </location>
</feature>
<accession>A0A8J8MK15</accession>
<evidence type="ECO:0000259" key="2">
    <source>
        <dbReference type="PROSITE" id="PS51841"/>
    </source>
</evidence>
<dbReference type="PROSITE" id="PS51841">
    <property type="entry name" value="LTD"/>
    <property type="match status" value="1"/>
</dbReference>
<dbReference type="PANTHER" id="PTHR30619:SF1">
    <property type="entry name" value="RECOMBINATION PROTEIN 2"/>
    <property type="match status" value="1"/>
</dbReference>
<dbReference type="InterPro" id="IPR001279">
    <property type="entry name" value="Metallo-B-lactamas"/>
</dbReference>
<dbReference type="SUPFAM" id="SSF74853">
    <property type="entry name" value="Lamin A/C globular tail domain"/>
    <property type="match status" value="1"/>
</dbReference>
<dbReference type="RefSeq" id="WP_212698591.1">
    <property type="nucleotide sequence ID" value="NZ_CP058649.1"/>
</dbReference>
<dbReference type="Pfam" id="PF00753">
    <property type="entry name" value="Lactamase_B"/>
    <property type="match status" value="1"/>
</dbReference>
<dbReference type="Gene3D" id="3.60.15.10">
    <property type="entry name" value="Ribonuclease Z/Hydroxyacylglutathione hydrolase-like"/>
    <property type="match status" value="1"/>
</dbReference>
<keyword evidence="4" id="KW-1185">Reference proteome</keyword>
<proteinExistence type="predicted"/>
<evidence type="ECO:0000313" key="4">
    <source>
        <dbReference type="Proteomes" id="UP000683246"/>
    </source>
</evidence>
<dbReference type="InterPro" id="IPR036415">
    <property type="entry name" value="Lamin_tail_dom_sf"/>
</dbReference>
<dbReference type="InterPro" id="IPR036866">
    <property type="entry name" value="RibonucZ/Hydroxyglut_hydro"/>
</dbReference>
<organism evidence="3 4">
    <name type="scientific">Vallitalea pronyensis</name>
    <dbReference type="NCBI Taxonomy" id="1348613"/>
    <lineage>
        <taxon>Bacteria</taxon>
        <taxon>Bacillati</taxon>
        <taxon>Bacillota</taxon>
        <taxon>Clostridia</taxon>
        <taxon>Lachnospirales</taxon>
        <taxon>Vallitaleaceae</taxon>
        <taxon>Vallitalea</taxon>
    </lineage>
</organism>
<dbReference type="Proteomes" id="UP000683246">
    <property type="component" value="Chromosome"/>
</dbReference>
<feature type="domain" description="LTD" evidence="2">
    <location>
        <begin position="21"/>
        <end position="138"/>
    </location>
</feature>